<feature type="transmembrane region" description="Helical" evidence="6">
    <location>
        <begin position="327"/>
        <end position="345"/>
    </location>
</feature>
<feature type="transmembrane region" description="Helical" evidence="6">
    <location>
        <begin position="189"/>
        <end position="210"/>
    </location>
</feature>
<evidence type="ECO:0000259" key="7">
    <source>
        <dbReference type="PROSITE" id="PS50850"/>
    </source>
</evidence>
<comment type="subcellular location">
    <subcellularLocation>
        <location evidence="1">Membrane</location>
        <topology evidence="1">Multi-pass membrane protein</topology>
    </subcellularLocation>
</comment>
<proteinExistence type="predicted"/>
<dbReference type="STRING" id="180088.A0A1J8PSA7"/>
<dbReference type="GO" id="GO:0022857">
    <property type="term" value="F:transmembrane transporter activity"/>
    <property type="evidence" value="ECO:0007669"/>
    <property type="project" value="InterPro"/>
</dbReference>
<keyword evidence="2 6" id="KW-0812">Transmembrane</keyword>
<accession>A0A1J8PSA7</accession>
<dbReference type="InterPro" id="IPR011701">
    <property type="entry name" value="MFS"/>
</dbReference>
<evidence type="ECO:0000313" key="9">
    <source>
        <dbReference type="Proteomes" id="UP000183567"/>
    </source>
</evidence>
<feature type="domain" description="Major facilitator superfamily (MFS) profile" evidence="7">
    <location>
        <begin position="62"/>
        <end position="511"/>
    </location>
</feature>
<evidence type="ECO:0000256" key="5">
    <source>
        <dbReference type="SAM" id="MobiDB-lite"/>
    </source>
</evidence>
<evidence type="ECO:0000313" key="8">
    <source>
        <dbReference type="EMBL" id="OJA10651.1"/>
    </source>
</evidence>
<feature type="region of interest" description="Disordered" evidence="5">
    <location>
        <begin position="267"/>
        <end position="289"/>
    </location>
</feature>
<feature type="transmembrane region" description="Helical" evidence="6">
    <location>
        <begin position="216"/>
        <end position="236"/>
    </location>
</feature>
<feature type="transmembrane region" description="Helical" evidence="6">
    <location>
        <begin position="128"/>
        <end position="146"/>
    </location>
</feature>
<dbReference type="InterPro" id="IPR020846">
    <property type="entry name" value="MFS_dom"/>
</dbReference>
<keyword evidence="4 6" id="KW-0472">Membrane</keyword>
<protein>
    <recommendedName>
        <fullName evidence="7">Major facilitator superfamily (MFS) profile domain-containing protein</fullName>
    </recommendedName>
</protein>
<dbReference type="InterPro" id="IPR036259">
    <property type="entry name" value="MFS_trans_sf"/>
</dbReference>
<dbReference type="PANTHER" id="PTHR23502:SF5">
    <property type="entry name" value="QUINIDINE RESISTANCE PROTEIN 3"/>
    <property type="match status" value="1"/>
</dbReference>
<feature type="transmembrane region" description="Helical" evidence="6">
    <location>
        <begin position="357"/>
        <end position="380"/>
    </location>
</feature>
<keyword evidence="3 6" id="KW-1133">Transmembrane helix</keyword>
<dbReference type="Gene3D" id="1.20.1250.20">
    <property type="entry name" value="MFS general substrate transporter like domains"/>
    <property type="match status" value="1"/>
</dbReference>
<evidence type="ECO:0000256" key="1">
    <source>
        <dbReference type="ARBA" id="ARBA00004141"/>
    </source>
</evidence>
<evidence type="ECO:0000256" key="3">
    <source>
        <dbReference type="ARBA" id="ARBA00022989"/>
    </source>
</evidence>
<evidence type="ECO:0000256" key="2">
    <source>
        <dbReference type="ARBA" id="ARBA00022692"/>
    </source>
</evidence>
<dbReference type="PANTHER" id="PTHR23502">
    <property type="entry name" value="MAJOR FACILITATOR SUPERFAMILY"/>
    <property type="match status" value="1"/>
</dbReference>
<sequence length="511" mass="55896">MTETQHTILTLAEIQSVELQDAHVQEHSPSSELSNEPIKLDIEHAAVEDDPRLWSNARKNVILFIISGAATISGLAANIQKPANAQIEQQLHASSEDISLSLSMFIIVQGNFPLIWSAISEIKGRKPVYIVSITLFTLGSAIVAVSRSIGLMIGMRSLQAAGSSAIFGIGAASLADIYEPHQRGAMMGVYYSAPLLGPSLGPIIGGALTQGLSWRAIFWFLVIWGGLVVLAFIFLFKDTFRKERSVTYKNVLKRRVREQWSSERKDESLTISEKESEEDGETQMQSKDVEAQRSVIPASTINEITLSIADVNPLPPYISILSRKNNLVILVASGLLYGFSFSIAYTCARTLTMNYDYDALTTGLVLLAYGMGCITGSTLGGRWSDRTLARLKAANGGVSFAEMRLESTKVAMIWLPPSIIGYAWVCQERVDVAAVCLMLFLSGFFSIWIYTSTLAYVVDANVGRSSTAVATNSSFRGLFAFVAAEIAIPLQVSQHHPSQNIRSEVKVGFYW</sequence>
<dbReference type="SUPFAM" id="SSF103473">
    <property type="entry name" value="MFS general substrate transporter"/>
    <property type="match status" value="1"/>
</dbReference>
<feature type="transmembrane region" description="Helical" evidence="6">
    <location>
        <begin position="158"/>
        <end position="177"/>
    </location>
</feature>
<dbReference type="GO" id="GO:0005886">
    <property type="term" value="C:plasma membrane"/>
    <property type="evidence" value="ECO:0007669"/>
    <property type="project" value="TreeGrafter"/>
</dbReference>
<dbReference type="PROSITE" id="PS50850">
    <property type="entry name" value="MFS"/>
    <property type="match status" value="1"/>
</dbReference>
<comment type="caution">
    <text evidence="8">The sequence shown here is derived from an EMBL/GenBank/DDBJ whole genome shotgun (WGS) entry which is preliminary data.</text>
</comment>
<reference evidence="8 9" key="1">
    <citation type="submission" date="2016-03" db="EMBL/GenBank/DDBJ databases">
        <title>Comparative genomics of the ectomycorrhizal sister species Rhizopogon vinicolor and Rhizopogon vesiculosus (Basidiomycota: Boletales) reveals a divergence of the mating type B locus.</title>
        <authorList>
            <person name="Mujic A.B."/>
            <person name="Kuo A."/>
            <person name="Tritt A."/>
            <person name="Lipzen A."/>
            <person name="Chen C."/>
            <person name="Johnson J."/>
            <person name="Sharma A."/>
            <person name="Barry K."/>
            <person name="Grigoriev I.V."/>
            <person name="Spatafora J.W."/>
        </authorList>
    </citation>
    <scope>NUCLEOTIDE SEQUENCE [LARGE SCALE GENOMIC DNA]</scope>
    <source>
        <strain evidence="8 9">AM-OR11-056</strain>
    </source>
</reference>
<dbReference type="Proteomes" id="UP000183567">
    <property type="component" value="Unassembled WGS sequence"/>
</dbReference>
<dbReference type="OrthoDB" id="2585655at2759"/>
<feature type="transmembrane region" description="Helical" evidence="6">
    <location>
        <begin position="432"/>
        <end position="453"/>
    </location>
</feature>
<evidence type="ECO:0000256" key="6">
    <source>
        <dbReference type="SAM" id="Phobius"/>
    </source>
</evidence>
<dbReference type="EMBL" id="LVVM01005398">
    <property type="protein sequence ID" value="OJA10651.1"/>
    <property type="molecule type" value="Genomic_DNA"/>
</dbReference>
<feature type="transmembrane region" description="Helical" evidence="6">
    <location>
        <begin position="98"/>
        <end position="116"/>
    </location>
</feature>
<organism evidence="8 9">
    <name type="scientific">Rhizopogon vesiculosus</name>
    <dbReference type="NCBI Taxonomy" id="180088"/>
    <lineage>
        <taxon>Eukaryota</taxon>
        <taxon>Fungi</taxon>
        <taxon>Dikarya</taxon>
        <taxon>Basidiomycota</taxon>
        <taxon>Agaricomycotina</taxon>
        <taxon>Agaricomycetes</taxon>
        <taxon>Agaricomycetidae</taxon>
        <taxon>Boletales</taxon>
        <taxon>Suillineae</taxon>
        <taxon>Rhizopogonaceae</taxon>
        <taxon>Rhizopogon</taxon>
    </lineage>
</organism>
<feature type="transmembrane region" description="Helical" evidence="6">
    <location>
        <begin position="61"/>
        <end position="78"/>
    </location>
</feature>
<dbReference type="Pfam" id="PF07690">
    <property type="entry name" value="MFS_1"/>
    <property type="match status" value="1"/>
</dbReference>
<evidence type="ECO:0000256" key="4">
    <source>
        <dbReference type="ARBA" id="ARBA00023136"/>
    </source>
</evidence>
<gene>
    <name evidence="8" type="ORF">AZE42_07273</name>
</gene>
<dbReference type="AlphaFoldDB" id="A0A1J8PSA7"/>
<name>A0A1J8PSA7_9AGAM</name>
<keyword evidence="9" id="KW-1185">Reference proteome</keyword>